<dbReference type="Proteomes" id="UP000789423">
    <property type="component" value="Unassembled WGS sequence"/>
</dbReference>
<dbReference type="EMBL" id="CAKJTI010000010">
    <property type="protein sequence ID" value="CAG9613163.1"/>
    <property type="molecule type" value="Genomic_DNA"/>
</dbReference>
<name>A0ABM8YBM9_9BACI</name>
<dbReference type="RefSeq" id="WP_230575260.1">
    <property type="nucleotide sequence ID" value="NZ_CAKJTI010000010.1"/>
</dbReference>
<keyword evidence="1" id="KW-0238">DNA-binding</keyword>
<dbReference type="Gene3D" id="3.10.105.10">
    <property type="entry name" value="Dipeptide-binding Protein, Domain 3"/>
    <property type="match status" value="1"/>
</dbReference>
<dbReference type="InterPro" id="IPR000914">
    <property type="entry name" value="SBP_5_dom"/>
</dbReference>
<protein>
    <submittedName>
        <fullName evidence="4">HTH-type transcriptional regulator SgrR</fullName>
    </submittedName>
</protein>
<feature type="domain" description="Solute-binding protein family 5" evidence="2">
    <location>
        <begin position="168"/>
        <end position="490"/>
    </location>
</feature>
<comment type="caution">
    <text evidence="4">The sequence shown here is derived from an EMBL/GenBank/DDBJ whole genome shotgun (WGS) entry which is preliminary data.</text>
</comment>
<dbReference type="PANTHER" id="PTHR30290:SF72">
    <property type="entry name" value="HTH-TYPE TRANSCRIPTIONAL REGULATOR SGRR"/>
    <property type="match status" value="1"/>
</dbReference>
<sequence length="578" mass="68388">MKIMDHYIRLRLSFPNEQHIQNSLQELAAVLFCSTKNVKILLKKMSEEKLIEWIPGRGRGNKTEIRFLHTFVEAILPHVEELLRNEKLTEVFLLLKEPLPFLLKEKIEERLNTYFGYTTSDDLYDVLKIPYNRKLLPIDPAFAAVTTESHLISQIVDTLVRYNEKIEQIEPHLAHTWEVSDDQLTWTFYLRKGVRFHHGKTLSGKDVTFSFERLQAVQSPFDWLTEEIAKIENPSPLQVIFHLRKPNRFFLHYVSSVQLSILPHDVMIQNHQYIGTGPFKIKSLTEDNIILEAFPDYFKERALLDQIEFWFIPERSKIRTNYELPNMGCKEEKAVETEEIGCIYSAFNFQKNGPHHDIFFRKAWAEILNPTSLIQDLGGKRTMPAYSFFPDKSRTMYKETSLYKAKEYLQQSTYNGEIVHIYFFAFKDSEQDAIWLQKRCEALGIHLQLHPFPITDYFNEYIVKQADIILTGEVLDANLEMAFLHIFKNKSCFVHRFRHPHYQKQIDELLDLFVAEPNKEKRYDLISKIEKLLSDQYLLVFYYHVLKRRSFPSALQNVTIDSFGWTDFAKLWIRPHTQ</sequence>
<dbReference type="SUPFAM" id="SSF53850">
    <property type="entry name" value="Periplasmic binding protein-like II"/>
    <property type="match status" value="1"/>
</dbReference>
<evidence type="ECO:0000256" key="1">
    <source>
        <dbReference type="ARBA" id="ARBA00023125"/>
    </source>
</evidence>
<evidence type="ECO:0000259" key="3">
    <source>
        <dbReference type="Pfam" id="PF12793"/>
    </source>
</evidence>
<dbReference type="InterPro" id="IPR039424">
    <property type="entry name" value="SBP_5"/>
</dbReference>
<reference evidence="4 5" key="1">
    <citation type="submission" date="2021-10" db="EMBL/GenBank/DDBJ databases">
        <authorList>
            <person name="Criscuolo A."/>
        </authorList>
    </citation>
    <scope>NUCLEOTIDE SEQUENCE [LARGE SCALE GENOMIC DNA]</scope>
    <source>
        <strain evidence="5">CIP 111899</strain>
    </source>
</reference>
<accession>A0ABM8YBM9</accession>
<evidence type="ECO:0000259" key="2">
    <source>
        <dbReference type="Pfam" id="PF00496"/>
    </source>
</evidence>
<dbReference type="CDD" id="cd08507">
    <property type="entry name" value="PBP2_SgrR_like"/>
    <property type="match status" value="1"/>
</dbReference>
<dbReference type="Gene3D" id="3.40.190.10">
    <property type="entry name" value="Periplasmic binding protein-like II"/>
    <property type="match status" value="1"/>
</dbReference>
<feature type="domain" description="Transcriptional regulator SgrR N-terminal HTH" evidence="3">
    <location>
        <begin position="2"/>
        <end position="112"/>
    </location>
</feature>
<evidence type="ECO:0000313" key="4">
    <source>
        <dbReference type="EMBL" id="CAG9613163.1"/>
    </source>
</evidence>
<dbReference type="InterPro" id="IPR025370">
    <property type="entry name" value="SgrR_HTH_N"/>
</dbReference>
<dbReference type="Pfam" id="PF00496">
    <property type="entry name" value="SBP_bac_5"/>
    <property type="match status" value="1"/>
</dbReference>
<keyword evidence="5" id="KW-1185">Reference proteome</keyword>
<dbReference type="PANTHER" id="PTHR30290">
    <property type="entry name" value="PERIPLASMIC BINDING COMPONENT OF ABC TRANSPORTER"/>
    <property type="match status" value="1"/>
</dbReference>
<organism evidence="4 5">
    <name type="scientific">Bacillus rhizoplanae</name>
    <dbReference type="NCBI Taxonomy" id="2880966"/>
    <lineage>
        <taxon>Bacteria</taxon>
        <taxon>Bacillati</taxon>
        <taxon>Bacillota</taxon>
        <taxon>Bacilli</taxon>
        <taxon>Bacillales</taxon>
        <taxon>Bacillaceae</taxon>
        <taxon>Bacillus</taxon>
    </lineage>
</organism>
<dbReference type="Pfam" id="PF12793">
    <property type="entry name" value="SgrR_N"/>
    <property type="match status" value="1"/>
</dbReference>
<gene>
    <name evidence="4" type="primary">sgrR_1</name>
    <name evidence="4" type="ORF">BACCIP111899_02358</name>
</gene>
<evidence type="ECO:0000313" key="5">
    <source>
        <dbReference type="Proteomes" id="UP000789423"/>
    </source>
</evidence>
<proteinExistence type="predicted"/>